<sequence length="116" mass="13309">MSEWKEKRAELERQLIDAKQTVIKYEGTLKPSRTITESEYREAKRAVIDLASQISNGDYEAGRPSDPYEGMTAQELRSLYEEKKANYRGYAGSGREAAELMRIDTRIQALESREAE</sequence>
<dbReference type="STRING" id="1664069.BGLY_0944"/>
<accession>A0A0T6BRF6</accession>
<dbReference type="Proteomes" id="UP000036168">
    <property type="component" value="Unassembled WGS sequence"/>
</dbReference>
<name>A0A0T6BRF6_9BACI</name>
<protein>
    <submittedName>
        <fullName evidence="2">Uncharacterized protein</fullName>
    </submittedName>
</protein>
<evidence type="ECO:0000313" key="5">
    <source>
        <dbReference type="Proteomes" id="UP001341297"/>
    </source>
</evidence>
<dbReference type="Proteomes" id="UP001341297">
    <property type="component" value="Unassembled WGS sequence"/>
</dbReference>
<keyword evidence="1" id="KW-0175">Coiled coil</keyword>
<dbReference type="EMBL" id="LECW02000012">
    <property type="protein sequence ID" value="KRT94235.1"/>
    <property type="molecule type" value="Genomic_DNA"/>
</dbReference>
<proteinExistence type="predicted"/>
<evidence type="ECO:0000313" key="4">
    <source>
        <dbReference type="Proteomes" id="UP000036168"/>
    </source>
</evidence>
<reference evidence="3 5" key="3">
    <citation type="submission" date="2023-03" db="EMBL/GenBank/DDBJ databases">
        <title>Agriculturally important microbes genome sequencing.</title>
        <authorList>
            <person name="Dunlap C."/>
        </authorList>
    </citation>
    <scope>NUCLEOTIDE SEQUENCE [LARGE SCALE GENOMIC DNA]</scope>
    <source>
        <strain evidence="3 5">CBP-3203</strain>
    </source>
</reference>
<evidence type="ECO:0000256" key="1">
    <source>
        <dbReference type="SAM" id="Coils"/>
    </source>
</evidence>
<dbReference type="OrthoDB" id="2912260at2"/>
<comment type="caution">
    <text evidence="2">The sequence shown here is derived from an EMBL/GenBank/DDBJ whole genome shotgun (WGS) entry which is preliminary data.</text>
</comment>
<dbReference type="AlphaFoldDB" id="A0A0T6BRF6"/>
<keyword evidence="5" id="KW-1185">Reference proteome</keyword>
<gene>
    <name evidence="2" type="ORF">AB447_202800</name>
    <name evidence="3" type="ORF">P8828_13090</name>
</gene>
<dbReference type="EMBL" id="JARRTL010000011">
    <property type="protein sequence ID" value="MEC0485754.1"/>
    <property type="molecule type" value="Genomic_DNA"/>
</dbReference>
<reference evidence="2 4" key="1">
    <citation type="journal article" date="2015" name="Int. J. Syst. Evol. Microbiol.">
        <title>Bacillus glycinifermentans sp. nov., isolated from fermented soybean paste.</title>
        <authorList>
            <person name="Kim S.J."/>
            <person name="Dunlap C.A."/>
            <person name="Kwon S.W."/>
            <person name="Rooney A.P."/>
        </authorList>
    </citation>
    <scope>NUCLEOTIDE SEQUENCE [LARGE SCALE GENOMIC DNA]</scope>
    <source>
        <strain evidence="2 4">GO-13</strain>
    </source>
</reference>
<reference evidence="2" key="2">
    <citation type="submission" date="2015-10" db="EMBL/GenBank/DDBJ databases">
        <authorList>
            <person name="Gilbert D.G."/>
        </authorList>
    </citation>
    <scope>NUCLEOTIDE SEQUENCE</scope>
    <source>
        <strain evidence="2">GO-13</strain>
    </source>
</reference>
<feature type="coiled-coil region" evidence="1">
    <location>
        <begin position="1"/>
        <end position="28"/>
    </location>
</feature>
<organism evidence="2 4">
    <name type="scientific">Bacillus glycinifermentans</name>
    <dbReference type="NCBI Taxonomy" id="1664069"/>
    <lineage>
        <taxon>Bacteria</taxon>
        <taxon>Bacillati</taxon>
        <taxon>Bacillota</taxon>
        <taxon>Bacilli</taxon>
        <taxon>Bacillales</taxon>
        <taxon>Bacillaceae</taxon>
        <taxon>Bacillus</taxon>
    </lineage>
</organism>
<dbReference type="RefSeq" id="WP_048353166.1">
    <property type="nucleotide sequence ID" value="NZ_JARRTL010000011.1"/>
</dbReference>
<evidence type="ECO:0000313" key="3">
    <source>
        <dbReference type="EMBL" id="MEC0485754.1"/>
    </source>
</evidence>
<evidence type="ECO:0000313" key="2">
    <source>
        <dbReference type="EMBL" id="KRT94235.1"/>
    </source>
</evidence>